<dbReference type="InterPro" id="IPR057559">
    <property type="entry name" value="SAM_6"/>
</dbReference>
<name>A0A6A5RKZ2_9PLEO</name>
<sequence>MARDSLVRYHSGSSDSMLLDVADLDALFDAHDAQATSPRLADSTPTNPKSKRKVGELRVECPLTPEMLSDSPMKKLKSVTFSDTILVGHSLQPWPEDNSSGASDSLSATGELVKVIEPTAKEANRKVVNERLTGADTVSRVDVPVLDFTLPVAPWNEFSQCRDKERRRGITELEAQTRFLQRVKRDDLRSATSWRGVSDLDLSWGWFASPSPTIKLTEKLHGETEFVKVQAELKTGYVATSANEVWKKDGLRVLDEEEDDEEDGIEPADFEEPDDVEAMIRKRKLELQEQDELMEAQHKRRQATAKALRESSQDPRTAHHRSPGRESRPLPLPLSQHKPVEKQKNAPTELLFGGFSASTALHKFMETQGKAIMTAKADVQTHIPATPNSHITSARNTELSAGLGQSQIESLHPKVELIYRDYTLPHSAAVEADIILSPSTGVLLTSLQQIKQAPLPGQVARSPVKQRIAALQERYERLLVLVSEGLREDSGHTRPEDTRDTESLSSLEVFAAQLAGDAVIHYIRGGEQTLARSIVQNMAKYGLPHGGQDIGDIKLLAVETTWEVFLRRAGVNPFAAQVIVASLKVPTVVSLPASSCVMRKTAEAIGLPTFLLMEREDRAEHFQAIMGGRRILDRVSRLLDQRWLSASNEYRT</sequence>
<dbReference type="InterPro" id="IPR055528">
    <property type="entry name" value="DUF7102"/>
</dbReference>
<evidence type="ECO:0000259" key="2">
    <source>
        <dbReference type="Pfam" id="PF23394"/>
    </source>
</evidence>
<feature type="region of interest" description="Disordered" evidence="1">
    <location>
        <begin position="295"/>
        <end position="344"/>
    </location>
</feature>
<accession>A0A6A5RKZ2</accession>
<evidence type="ECO:0000313" key="4">
    <source>
        <dbReference type="EMBL" id="KAF1928133.1"/>
    </source>
</evidence>
<dbReference type="Pfam" id="PF23394">
    <property type="entry name" value="DUF7102"/>
    <property type="match status" value="1"/>
</dbReference>
<evidence type="ECO:0000256" key="1">
    <source>
        <dbReference type="SAM" id="MobiDB-lite"/>
    </source>
</evidence>
<feature type="compositionally biased region" description="Acidic residues" evidence="1">
    <location>
        <begin position="255"/>
        <end position="275"/>
    </location>
</feature>
<evidence type="ECO:0000259" key="3">
    <source>
        <dbReference type="Pfam" id="PF23395"/>
    </source>
</evidence>
<reference evidence="4" key="1">
    <citation type="journal article" date="2020" name="Stud. Mycol.">
        <title>101 Dothideomycetes genomes: a test case for predicting lifestyles and emergence of pathogens.</title>
        <authorList>
            <person name="Haridas S."/>
            <person name="Albert R."/>
            <person name="Binder M."/>
            <person name="Bloem J."/>
            <person name="Labutti K."/>
            <person name="Salamov A."/>
            <person name="Andreopoulos B."/>
            <person name="Baker S."/>
            <person name="Barry K."/>
            <person name="Bills G."/>
            <person name="Bluhm B."/>
            <person name="Cannon C."/>
            <person name="Castanera R."/>
            <person name="Culley D."/>
            <person name="Daum C."/>
            <person name="Ezra D."/>
            <person name="Gonzalez J."/>
            <person name="Henrissat B."/>
            <person name="Kuo A."/>
            <person name="Liang C."/>
            <person name="Lipzen A."/>
            <person name="Lutzoni F."/>
            <person name="Magnuson J."/>
            <person name="Mondo S."/>
            <person name="Nolan M."/>
            <person name="Ohm R."/>
            <person name="Pangilinan J."/>
            <person name="Park H.-J."/>
            <person name="Ramirez L."/>
            <person name="Alfaro M."/>
            <person name="Sun H."/>
            <person name="Tritt A."/>
            <person name="Yoshinaga Y."/>
            <person name="Zwiers L.-H."/>
            <person name="Turgeon B."/>
            <person name="Goodwin S."/>
            <person name="Spatafora J."/>
            <person name="Crous P."/>
            <person name="Grigoriev I."/>
        </authorList>
    </citation>
    <scope>NUCLEOTIDE SEQUENCE</scope>
    <source>
        <strain evidence="4">CBS 183.55</strain>
    </source>
</reference>
<gene>
    <name evidence="4" type="ORF">M421DRAFT_64112</name>
</gene>
<organism evidence="4 5">
    <name type="scientific">Didymella exigua CBS 183.55</name>
    <dbReference type="NCBI Taxonomy" id="1150837"/>
    <lineage>
        <taxon>Eukaryota</taxon>
        <taxon>Fungi</taxon>
        <taxon>Dikarya</taxon>
        <taxon>Ascomycota</taxon>
        <taxon>Pezizomycotina</taxon>
        <taxon>Dothideomycetes</taxon>
        <taxon>Pleosporomycetidae</taxon>
        <taxon>Pleosporales</taxon>
        <taxon>Pleosporineae</taxon>
        <taxon>Didymellaceae</taxon>
        <taxon>Didymella</taxon>
    </lineage>
</organism>
<feature type="compositionally biased region" description="Basic and acidic residues" evidence="1">
    <location>
        <begin position="307"/>
        <end position="328"/>
    </location>
</feature>
<feature type="domain" description="DUF7102" evidence="2">
    <location>
        <begin position="406"/>
        <end position="544"/>
    </location>
</feature>
<dbReference type="Pfam" id="PF23395">
    <property type="entry name" value="SAM_6"/>
    <property type="match status" value="1"/>
</dbReference>
<dbReference type="AlphaFoldDB" id="A0A6A5RKZ2"/>
<feature type="region of interest" description="Disordered" evidence="1">
    <location>
        <begin position="251"/>
        <end position="275"/>
    </location>
</feature>
<evidence type="ECO:0000313" key="5">
    <source>
        <dbReference type="Proteomes" id="UP000800082"/>
    </source>
</evidence>
<protein>
    <submittedName>
        <fullName evidence="4">Uncharacterized protein</fullName>
    </submittedName>
</protein>
<feature type="domain" description="SAM-like" evidence="3">
    <location>
        <begin position="558"/>
        <end position="639"/>
    </location>
</feature>
<dbReference type="Proteomes" id="UP000800082">
    <property type="component" value="Unassembled WGS sequence"/>
</dbReference>
<keyword evidence="5" id="KW-1185">Reference proteome</keyword>
<feature type="region of interest" description="Disordered" evidence="1">
    <location>
        <begin position="35"/>
        <end position="54"/>
    </location>
</feature>
<dbReference type="RefSeq" id="XP_033448385.1">
    <property type="nucleotide sequence ID" value="XM_033596119.1"/>
</dbReference>
<proteinExistence type="predicted"/>
<dbReference type="GeneID" id="54353786"/>
<dbReference type="OrthoDB" id="3647246at2759"/>
<dbReference type="EMBL" id="ML978970">
    <property type="protein sequence ID" value="KAF1928133.1"/>
    <property type="molecule type" value="Genomic_DNA"/>
</dbReference>